<evidence type="ECO:0000256" key="3">
    <source>
        <dbReference type="ARBA" id="ARBA00022692"/>
    </source>
</evidence>
<feature type="transmembrane region" description="Helical" evidence="8">
    <location>
        <begin position="80"/>
        <end position="100"/>
    </location>
</feature>
<feature type="transmembrane region" description="Helical" evidence="8">
    <location>
        <begin position="107"/>
        <end position="129"/>
    </location>
</feature>
<dbReference type="FunCoup" id="W4K0B6">
    <property type="interactions" value="127"/>
</dbReference>
<dbReference type="PROSITE" id="PS51751">
    <property type="entry name" value="EXPERA"/>
    <property type="match status" value="1"/>
</dbReference>
<organism evidence="10 11">
    <name type="scientific">Heterobasidion irregulare (strain TC 32-1)</name>
    <dbReference type="NCBI Taxonomy" id="747525"/>
    <lineage>
        <taxon>Eukaryota</taxon>
        <taxon>Fungi</taxon>
        <taxon>Dikarya</taxon>
        <taxon>Basidiomycota</taxon>
        <taxon>Agaricomycotina</taxon>
        <taxon>Agaricomycetes</taxon>
        <taxon>Russulales</taxon>
        <taxon>Bondarzewiaceae</taxon>
        <taxon>Heterobasidion</taxon>
        <taxon>Heterobasidion annosum species complex</taxon>
    </lineage>
</organism>
<evidence type="ECO:0000256" key="4">
    <source>
        <dbReference type="ARBA" id="ARBA00022824"/>
    </source>
</evidence>
<dbReference type="GO" id="GO:0005789">
    <property type="term" value="C:endoplasmic reticulum membrane"/>
    <property type="evidence" value="ECO:0007669"/>
    <property type="project" value="UniProtKB-SubCell"/>
</dbReference>
<dbReference type="GeneID" id="20678161"/>
<keyword evidence="11" id="KW-1185">Reference proteome</keyword>
<gene>
    <name evidence="10" type="ORF">HETIRDRAFT_50880</name>
</gene>
<dbReference type="AlphaFoldDB" id="W4K0B6"/>
<dbReference type="InterPro" id="IPR016964">
    <property type="entry name" value="Sigma2_recept"/>
</dbReference>
<dbReference type="InterPro" id="IPR051987">
    <property type="entry name" value="Sigma-2_receptor-like"/>
</dbReference>
<dbReference type="PIRSF" id="PIRSF031032">
    <property type="entry name" value="TMP_97_prd"/>
    <property type="match status" value="1"/>
</dbReference>
<dbReference type="EMBL" id="KI925461">
    <property type="protein sequence ID" value="ETW78770.1"/>
    <property type="molecule type" value="Genomic_DNA"/>
</dbReference>
<dbReference type="PANTHER" id="PTHR31204">
    <property type="entry name" value="SIGMA INTRACELLULAR RECEPTOR 2"/>
    <property type="match status" value="1"/>
</dbReference>
<feature type="transmembrane region" description="Helical" evidence="8">
    <location>
        <begin position="14"/>
        <end position="36"/>
    </location>
</feature>
<dbReference type="RefSeq" id="XP_009548796.1">
    <property type="nucleotide sequence ID" value="XM_009550501.1"/>
</dbReference>
<evidence type="ECO:0000313" key="10">
    <source>
        <dbReference type="EMBL" id="ETW78770.1"/>
    </source>
</evidence>
<dbReference type="PANTHER" id="PTHR31204:SF1">
    <property type="entry name" value="SIGMA INTRACELLULAR RECEPTOR 2"/>
    <property type="match status" value="1"/>
</dbReference>
<keyword evidence="5 7" id="KW-1133">Transmembrane helix</keyword>
<evidence type="ECO:0000259" key="9">
    <source>
        <dbReference type="PROSITE" id="PS51751"/>
    </source>
</evidence>
<dbReference type="STRING" id="747525.W4K0B6"/>
<evidence type="ECO:0000256" key="1">
    <source>
        <dbReference type="ARBA" id="ARBA00004477"/>
    </source>
</evidence>
<proteinExistence type="inferred from homology"/>
<dbReference type="Pfam" id="PF05241">
    <property type="entry name" value="EBP"/>
    <property type="match status" value="1"/>
</dbReference>
<evidence type="ECO:0000256" key="7">
    <source>
        <dbReference type="PROSITE-ProRule" id="PRU01087"/>
    </source>
</evidence>
<dbReference type="eggNOG" id="ENOG502SAV8">
    <property type="taxonomic scope" value="Eukaryota"/>
</dbReference>
<keyword evidence="4" id="KW-0256">Endoplasmic reticulum</keyword>
<evidence type="ECO:0000256" key="6">
    <source>
        <dbReference type="ARBA" id="ARBA00023136"/>
    </source>
</evidence>
<sequence>MASPRPFSARPLDFIYFIFFMIHIPASLLVDFQAIYPSHLVPRLIQVIPTWYVGMSGDPFIGGAMGFLGNKSDYVWFKTFLYLEAAFQFPVFILGLRGLWKESRLIYVLLVIYGASTSTTTLACLSVLMQTPTTSPSTIAANVVSVSSTQRMMLLSSYLPFFFLPLGMTVDMGLRIQSLVVSGLRADKGSKAQ</sequence>
<feature type="transmembrane region" description="Helical" evidence="8">
    <location>
        <begin position="48"/>
        <end position="68"/>
    </location>
</feature>
<feature type="transmembrane region" description="Helical" evidence="8">
    <location>
        <begin position="149"/>
        <end position="168"/>
    </location>
</feature>
<dbReference type="InterPro" id="IPR033118">
    <property type="entry name" value="EXPERA"/>
</dbReference>
<dbReference type="KEGG" id="hir:HETIRDRAFT_50880"/>
<dbReference type="InParanoid" id="W4K0B6"/>
<evidence type="ECO:0000256" key="5">
    <source>
        <dbReference type="ARBA" id="ARBA00022989"/>
    </source>
</evidence>
<dbReference type="Proteomes" id="UP000030671">
    <property type="component" value="Unassembled WGS sequence"/>
</dbReference>
<comment type="subcellular location">
    <subcellularLocation>
        <location evidence="1">Endoplasmic reticulum membrane</location>
        <topology evidence="1">Multi-pass membrane protein</topology>
    </subcellularLocation>
</comment>
<protein>
    <recommendedName>
        <fullName evidence="9">EXPERA domain-containing protein</fullName>
    </recommendedName>
</protein>
<evidence type="ECO:0000313" key="11">
    <source>
        <dbReference type="Proteomes" id="UP000030671"/>
    </source>
</evidence>
<evidence type="ECO:0000256" key="2">
    <source>
        <dbReference type="ARBA" id="ARBA00009096"/>
    </source>
</evidence>
<comment type="similarity">
    <text evidence="2">Belongs to the TMEM97/sigma-2 receptor family.</text>
</comment>
<reference evidence="10 11" key="1">
    <citation type="journal article" date="2012" name="New Phytol.">
        <title>Insight into trade-off between wood decay and parasitism from the genome of a fungal forest pathogen.</title>
        <authorList>
            <person name="Olson A."/>
            <person name="Aerts A."/>
            <person name="Asiegbu F."/>
            <person name="Belbahri L."/>
            <person name="Bouzid O."/>
            <person name="Broberg A."/>
            <person name="Canback B."/>
            <person name="Coutinho P.M."/>
            <person name="Cullen D."/>
            <person name="Dalman K."/>
            <person name="Deflorio G."/>
            <person name="van Diepen L.T."/>
            <person name="Dunand C."/>
            <person name="Duplessis S."/>
            <person name="Durling M."/>
            <person name="Gonthier P."/>
            <person name="Grimwood J."/>
            <person name="Fossdal C.G."/>
            <person name="Hansson D."/>
            <person name="Henrissat B."/>
            <person name="Hietala A."/>
            <person name="Himmelstrand K."/>
            <person name="Hoffmeister D."/>
            <person name="Hogberg N."/>
            <person name="James T.Y."/>
            <person name="Karlsson M."/>
            <person name="Kohler A."/>
            <person name="Kues U."/>
            <person name="Lee Y.H."/>
            <person name="Lin Y.C."/>
            <person name="Lind M."/>
            <person name="Lindquist E."/>
            <person name="Lombard V."/>
            <person name="Lucas S."/>
            <person name="Lunden K."/>
            <person name="Morin E."/>
            <person name="Murat C."/>
            <person name="Park J."/>
            <person name="Raffaello T."/>
            <person name="Rouze P."/>
            <person name="Salamov A."/>
            <person name="Schmutz J."/>
            <person name="Solheim H."/>
            <person name="Stahlberg J."/>
            <person name="Velez H."/>
            <person name="de Vries R.P."/>
            <person name="Wiebenga A."/>
            <person name="Woodward S."/>
            <person name="Yakovlev I."/>
            <person name="Garbelotto M."/>
            <person name="Martin F."/>
            <person name="Grigoriev I.V."/>
            <person name="Stenlid J."/>
        </authorList>
    </citation>
    <scope>NUCLEOTIDE SEQUENCE [LARGE SCALE GENOMIC DNA]</scope>
    <source>
        <strain evidence="10 11">TC 32-1</strain>
    </source>
</reference>
<feature type="domain" description="EXPERA" evidence="9">
    <location>
        <begin position="12"/>
        <end position="169"/>
    </location>
</feature>
<evidence type="ECO:0000256" key="8">
    <source>
        <dbReference type="SAM" id="Phobius"/>
    </source>
</evidence>
<name>W4K0B6_HETIT</name>
<keyword evidence="6 7" id="KW-0472">Membrane</keyword>
<dbReference type="HOGENOM" id="CLU_086812_3_0_1"/>
<dbReference type="OrthoDB" id="433124at2759"/>
<keyword evidence="3 7" id="KW-0812">Transmembrane</keyword>
<accession>W4K0B6</accession>